<gene>
    <name evidence="1" type="ORF">EY643_09275</name>
</gene>
<dbReference type="KEGG" id="halc:EY643_09275"/>
<organism evidence="1 2">
    <name type="scientific">Halioglobus maricola</name>
    <dbReference type="NCBI Taxonomy" id="2601894"/>
    <lineage>
        <taxon>Bacteria</taxon>
        <taxon>Pseudomonadati</taxon>
        <taxon>Pseudomonadota</taxon>
        <taxon>Gammaproteobacteria</taxon>
        <taxon>Cellvibrionales</taxon>
        <taxon>Halieaceae</taxon>
        <taxon>Halioglobus</taxon>
    </lineage>
</organism>
<accession>A0A5P9NIZ3</accession>
<evidence type="ECO:0000313" key="1">
    <source>
        <dbReference type="EMBL" id="QFU75833.1"/>
    </source>
</evidence>
<keyword evidence="2" id="KW-1185">Reference proteome</keyword>
<dbReference type="EMBL" id="CP036422">
    <property type="protein sequence ID" value="QFU75833.1"/>
    <property type="molecule type" value="Genomic_DNA"/>
</dbReference>
<evidence type="ECO:0000313" key="2">
    <source>
        <dbReference type="Proteomes" id="UP000326287"/>
    </source>
</evidence>
<dbReference type="AlphaFoldDB" id="A0A5P9NIZ3"/>
<name>A0A5P9NIZ3_9GAMM</name>
<reference evidence="1 2" key="1">
    <citation type="submission" date="2019-02" db="EMBL/GenBank/DDBJ databases">
        <authorList>
            <person name="Li S.-H."/>
        </authorList>
    </citation>
    <scope>NUCLEOTIDE SEQUENCE [LARGE SCALE GENOMIC DNA]</scope>
    <source>
        <strain evidence="1 2">IMCC14385</strain>
    </source>
</reference>
<dbReference type="OrthoDB" id="5739708at2"/>
<sequence length="83" mass="9451">MNNPITVMTDKVMRMIKSMVYMAMRVSHRAGATSDDIARFLSQWNPEGGDFYHQGIVERMLVDLQGDGLVTRQGMRWYPVNAG</sequence>
<protein>
    <submittedName>
        <fullName evidence="1">Uncharacterized protein</fullName>
    </submittedName>
</protein>
<proteinExistence type="predicted"/>
<dbReference type="Proteomes" id="UP000326287">
    <property type="component" value="Chromosome"/>
</dbReference>
<dbReference type="RefSeq" id="WP_152661940.1">
    <property type="nucleotide sequence ID" value="NZ_CP036422.1"/>
</dbReference>